<accession>A0A917R621</accession>
<feature type="compositionally biased region" description="Basic residues" evidence="1">
    <location>
        <begin position="65"/>
        <end position="80"/>
    </location>
</feature>
<evidence type="ECO:0000256" key="1">
    <source>
        <dbReference type="SAM" id="MobiDB-lite"/>
    </source>
</evidence>
<dbReference type="PROSITE" id="PS51257">
    <property type="entry name" value="PROKAR_LIPOPROTEIN"/>
    <property type="match status" value="1"/>
</dbReference>
<proteinExistence type="predicted"/>
<keyword evidence="3" id="KW-1185">Reference proteome</keyword>
<feature type="region of interest" description="Disordered" evidence="1">
    <location>
        <begin position="52"/>
        <end position="80"/>
    </location>
</feature>
<organism evidence="2 3">
    <name type="scientific">Nocardia jinanensis</name>
    <dbReference type="NCBI Taxonomy" id="382504"/>
    <lineage>
        <taxon>Bacteria</taxon>
        <taxon>Bacillati</taxon>
        <taxon>Actinomycetota</taxon>
        <taxon>Actinomycetes</taxon>
        <taxon>Mycobacteriales</taxon>
        <taxon>Nocardiaceae</taxon>
        <taxon>Nocardia</taxon>
    </lineage>
</organism>
<dbReference type="AlphaFoldDB" id="A0A917R621"/>
<sequence>MYSGIRLRTVTGIMVIALAAGLGSVACSSKRWCEFDATDTKVADSYCENGTPGYEWEPDSDGKNNSKKKPSKPTTSKRKH</sequence>
<reference evidence="2" key="2">
    <citation type="submission" date="2020-09" db="EMBL/GenBank/DDBJ databases">
        <authorList>
            <person name="Sun Q."/>
            <person name="Zhou Y."/>
        </authorList>
    </citation>
    <scope>NUCLEOTIDE SEQUENCE</scope>
    <source>
        <strain evidence="2">CGMCC 4.3508</strain>
    </source>
</reference>
<dbReference type="EMBL" id="BMMH01000001">
    <property type="protein sequence ID" value="GGK92223.1"/>
    <property type="molecule type" value="Genomic_DNA"/>
</dbReference>
<name>A0A917R621_9NOCA</name>
<dbReference type="RefSeq" id="WP_058855620.1">
    <property type="nucleotide sequence ID" value="NZ_BMMH01000001.1"/>
</dbReference>
<evidence type="ECO:0000313" key="3">
    <source>
        <dbReference type="Proteomes" id="UP000638263"/>
    </source>
</evidence>
<reference evidence="2" key="1">
    <citation type="journal article" date="2014" name="Int. J. Syst. Evol. Microbiol.">
        <title>Complete genome sequence of Corynebacterium casei LMG S-19264T (=DSM 44701T), isolated from a smear-ripened cheese.</title>
        <authorList>
            <consortium name="US DOE Joint Genome Institute (JGI-PGF)"/>
            <person name="Walter F."/>
            <person name="Albersmeier A."/>
            <person name="Kalinowski J."/>
            <person name="Ruckert C."/>
        </authorList>
    </citation>
    <scope>NUCLEOTIDE SEQUENCE</scope>
    <source>
        <strain evidence="2">CGMCC 4.3508</strain>
    </source>
</reference>
<protein>
    <recommendedName>
        <fullName evidence="4">Lipoprotein</fullName>
    </recommendedName>
</protein>
<comment type="caution">
    <text evidence="2">The sequence shown here is derived from an EMBL/GenBank/DDBJ whole genome shotgun (WGS) entry which is preliminary data.</text>
</comment>
<evidence type="ECO:0000313" key="2">
    <source>
        <dbReference type="EMBL" id="GGK92223.1"/>
    </source>
</evidence>
<gene>
    <name evidence="2" type="ORF">GCM10011588_03310</name>
</gene>
<dbReference type="Proteomes" id="UP000638263">
    <property type="component" value="Unassembled WGS sequence"/>
</dbReference>
<evidence type="ECO:0008006" key="4">
    <source>
        <dbReference type="Google" id="ProtNLM"/>
    </source>
</evidence>